<keyword evidence="7 9" id="KW-0131">Cell cycle</keyword>
<organism evidence="11 12">
    <name type="scientific">Kluyveromyces dobzhanskii CBS 2104</name>
    <dbReference type="NCBI Taxonomy" id="1427455"/>
    <lineage>
        <taxon>Eukaryota</taxon>
        <taxon>Fungi</taxon>
        <taxon>Dikarya</taxon>
        <taxon>Ascomycota</taxon>
        <taxon>Saccharomycotina</taxon>
        <taxon>Saccharomycetes</taxon>
        <taxon>Saccharomycetales</taxon>
        <taxon>Saccharomycetaceae</taxon>
        <taxon>Kluyveromyces</taxon>
    </lineage>
</organism>
<dbReference type="PIRSF" id="PIRSF027153">
    <property type="entry name" value="Nnf1p"/>
    <property type="match status" value="1"/>
</dbReference>
<proteinExistence type="predicted"/>
<name>A0A0A8L5N1_9SACH</name>
<evidence type="ECO:0000256" key="5">
    <source>
        <dbReference type="ARBA" id="ARBA00022838"/>
    </source>
</evidence>
<keyword evidence="5 9" id="KW-0995">Kinetochore</keyword>
<dbReference type="GO" id="GO:0007059">
    <property type="term" value="P:chromosome segregation"/>
    <property type="evidence" value="ECO:0007669"/>
    <property type="project" value="UniProtKB-UniRule"/>
</dbReference>
<protein>
    <recommendedName>
        <fullName evidence="9">Kinetochore-associated protein</fullName>
    </recommendedName>
</protein>
<evidence type="ECO:0000256" key="4">
    <source>
        <dbReference type="ARBA" id="ARBA00022776"/>
    </source>
</evidence>
<dbReference type="InterPro" id="IPR007128">
    <property type="entry name" value="PMF1/Nnf1"/>
</dbReference>
<evidence type="ECO:0000256" key="2">
    <source>
        <dbReference type="ARBA" id="ARBA00022454"/>
    </source>
</evidence>
<evidence type="ECO:0000256" key="7">
    <source>
        <dbReference type="ARBA" id="ARBA00023306"/>
    </source>
</evidence>
<comment type="subcellular location">
    <subcellularLocation>
        <location evidence="1 9">Chromosome</location>
        <location evidence="1 9">Centromere</location>
        <location evidence="1 9">Kinetochore</location>
    </subcellularLocation>
    <subcellularLocation>
        <location evidence="9">Nucleus</location>
    </subcellularLocation>
    <text evidence="9">Associated with the kinetochore.</text>
</comment>
<dbReference type="EMBL" id="CCBQ010000037">
    <property type="protein sequence ID" value="CDO94350.1"/>
    <property type="molecule type" value="Genomic_DNA"/>
</dbReference>
<accession>A0A0A8L5N1</accession>
<dbReference type="OrthoDB" id="18453at2759"/>
<sequence>MSGYKDSGKEVTDHIRFHRLVQVCNKALEESIRKLQSWDKIRDCFPSYAETRDGAENLTVCQQQVIKLWSNLSKVEFDAIFHERSIQEKLDQLDGLIDDAKCRIPPSQTAKLRKIDDLKPQELIEGNLQGAKLSTLRKIDDKIKSMTEINQTLEVELKTLNDDISEELDQLQRIYDHTLNEKMITPDETIKQAVIDMIIESRQAS</sequence>
<evidence type="ECO:0000256" key="6">
    <source>
        <dbReference type="ARBA" id="ARBA00023242"/>
    </source>
</evidence>
<dbReference type="PANTHER" id="PTHR15459">
    <property type="entry name" value="POLYAMINE-MODULATED FACTOR 1"/>
    <property type="match status" value="1"/>
</dbReference>
<keyword evidence="2 9" id="KW-0158">Chromosome</keyword>
<evidence type="ECO:0000313" key="11">
    <source>
        <dbReference type="EMBL" id="CDO94350.1"/>
    </source>
</evidence>
<keyword evidence="10" id="KW-0175">Coiled coil</keyword>
<dbReference type="GO" id="GO:0051301">
    <property type="term" value="P:cell division"/>
    <property type="evidence" value="ECO:0007669"/>
    <property type="project" value="UniProtKB-UniRule"/>
</dbReference>
<keyword evidence="3 9" id="KW-0132">Cell division</keyword>
<keyword evidence="8 9" id="KW-0137">Centromere</keyword>
<evidence type="ECO:0000313" key="12">
    <source>
        <dbReference type="Proteomes" id="UP000031516"/>
    </source>
</evidence>
<keyword evidence="6 9" id="KW-0539">Nucleus</keyword>
<comment type="caution">
    <text evidence="11">The sequence shown here is derived from an EMBL/GenBank/DDBJ whole genome shotgun (WGS) entry which is preliminary data.</text>
</comment>
<keyword evidence="4 9" id="KW-0498">Mitosis</keyword>
<evidence type="ECO:0000256" key="8">
    <source>
        <dbReference type="ARBA" id="ARBA00023328"/>
    </source>
</evidence>
<dbReference type="PANTHER" id="PTHR15459:SF3">
    <property type="entry name" value="POLYAMINE-MODULATED FACTOR 1"/>
    <property type="match status" value="1"/>
</dbReference>
<reference evidence="11 12" key="1">
    <citation type="submission" date="2014-03" db="EMBL/GenBank/DDBJ databases">
        <title>The genome of Kluyveromyces dobzhanskii.</title>
        <authorList>
            <person name="Nystedt B."/>
            <person name="Astrom S."/>
        </authorList>
    </citation>
    <scope>NUCLEOTIDE SEQUENCE [LARGE SCALE GENOMIC DNA]</scope>
    <source>
        <strain evidence="11 12">CBS 2104</strain>
    </source>
</reference>
<evidence type="ECO:0000256" key="1">
    <source>
        <dbReference type="ARBA" id="ARBA00004629"/>
    </source>
</evidence>
<dbReference type="Pfam" id="PF03980">
    <property type="entry name" value="Nnf1"/>
    <property type="match status" value="1"/>
</dbReference>
<feature type="coiled-coil region" evidence="10">
    <location>
        <begin position="136"/>
        <end position="181"/>
    </location>
</feature>
<dbReference type="GO" id="GO:0005634">
    <property type="term" value="C:nucleus"/>
    <property type="evidence" value="ECO:0007669"/>
    <property type="project" value="UniProtKB-SubCell"/>
</dbReference>
<dbReference type="AlphaFoldDB" id="A0A0A8L5N1"/>
<evidence type="ECO:0000256" key="9">
    <source>
        <dbReference type="PIRNR" id="PIRNR027153"/>
    </source>
</evidence>
<dbReference type="Proteomes" id="UP000031516">
    <property type="component" value="Unassembled WGS sequence"/>
</dbReference>
<keyword evidence="12" id="KW-1185">Reference proteome</keyword>
<dbReference type="InterPro" id="IPR016851">
    <property type="entry name" value="Nnf1"/>
</dbReference>
<gene>
    <name evidence="11" type="ORF">KLDO_g2619</name>
</gene>
<evidence type="ECO:0000256" key="3">
    <source>
        <dbReference type="ARBA" id="ARBA00022618"/>
    </source>
</evidence>
<dbReference type="GO" id="GO:0000444">
    <property type="term" value="C:MIS12/MIND type complex"/>
    <property type="evidence" value="ECO:0007669"/>
    <property type="project" value="UniProtKB-UniRule"/>
</dbReference>
<evidence type="ECO:0000256" key="10">
    <source>
        <dbReference type="SAM" id="Coils"/>
    </source>
</evidence>